<evidence type="ECO:0000256" key="1">
    <source>
        <dbReference type="SAM" id="Phobius"/>
    </source>
</evidence>
<name>A0ABP3FGI0_9GAMM</name>
<keyword evidence="1" id="KW-0472">Membrane</keyword>
<keyword evidence="3" id="KW-1185">Reference proteome</keyword>
<accession>A0ABP3FGI0</accession>
<comment type="caution">
    <text evidence="2">The sequence shown here is derived from an EMBL/GenBank/DDBJ whole genome shotgun (WGS) entry which is preliminary data.</text>
</comment>
<protein>
    <submittedName>
        <fullName evidence="2">Uncharacterized protein</fullName>
    </submittedName>
</protein>
<organism evidence="2 3">
    <name type="scientific">Psychrobacter aestuarii</name>
    <dbReference type="NCBI Taxonomy" id="556327"/>
    <lineage>
        <taxon>Bacteria</taxon>
        <taxon>Pseudomonadati</taxon>
        <taxon>Pseudomonadota</taxon>
        <taxon>Gammaproteobacteria</taxon>
        <taxon>Moraxellales</taxon>
        <taxon>Moraxellaceae</taxon>
        <taxon>Psychrobacter</taxon>
    </lineage>
</organism>
<reference evidence="3" key="1">
    <citation type="journal article" date="2019" name="Int. J. Syst. Evol. Microbiol.">
        <title>The Global Catalogue of Microorganisms (GCM) 10K type strain sequencing project: providing services to taxonomists for standard genome sequencing and annotation.</title>
        <authorList>
            <consortium name="The Broad Institute Genomics Platform"/>
            <consortium name="The Broad Institute Genome Sequencing Center for Infectious Disease"/>
            <person name="Wu L."/>
            <person name="Ma J."/>
        </authorList>
    </citation>
    <scope>NUCLEOTIDE SEQUENCE [LARGE SCALE GENOMIC DNA]</scope>
    <source>
        <strain evidence="3">JCM 16343</strain>
    </source>
</reference>
<dbReference type="Proteomes" id="UP001501787">
    <property type="component" value="Unassembled WGS sequence"/>
</dbReference>
<evidence type="ECO:0000313" key="2">
    <source>
        <dbReference type="EMBL" id="GAA0317426.1"/>
    </source>
</evidence>
<evidence type="ECO:0000313" key="3">
    <source>
        <dbReference type="Proteomes" id="UP001501787"/>
    </source>
</evidence>
<dbReference type="EMBL" id="BAAAFR010000004">
    <property type="protein sequence ID" value="GAA0317426.1"/>
    <property type="molecule type" value="Genomic_DNA"/>
</dbReference>
<sequence length="68" mass="8375">MNQKDTLELIAIFIFIGGMLSWMITYQLCIVYFRRNKKDISYILYSDETYYDKKMDGYDIHFFYHRHG</sequence>
<gene>
    <name evidence="2" type="ORF">GCM10009129_13650</name>
</gene>
<keyword evidence="1" id="KW-1133">Transmembrane helix</keyword>
<feature type="transmembrane region" description="Helical" evidence="1">
    <location>
        <begin position="12"/>
        <end position="33"/>
    </location>
</feature>
<proteinExistence type="predicted"/>
<keyword evidence="1" id="KW-0812">Transmembrane</keyword>